<reference evidence="2" key="1">
    <citation type="submission" date="2020-08" db="EMBL/GenBank/DDBJ databases">
        <title>Novel species isolated from subtropical streams in China.</title>
        <authorList>
            <person name="Lu H."/>
        </authorList>
    </citation>
    <scope>NUCLEOTIDE SEQUENCE</scope>
    <source>
        <strain evidence="2">LX22W</strain>
    </source>
</reference>
<dbReference type="RefSeq" id="WP_186917913.1">
    <property type="nucleotide sequence ID" value="NZ_JACOFZ010000012.1"/>
</dbReference>
<protein>
    <recommendedName>
        <fullName evidence="4">ABC-2 type transport system permease protein</fullName>
    </recommendedName>
</protein>
<dbReference type="AlphaFoldDB" id="A0A923KQS5"/>
<feature type="transmembrane region" description="Helical" evidence="1">
    <location>
        <begin position="287"/>
        <end position="311"/>
    </location>
</feature>
<feature type="transmembrane region" description="Helical" evidence="1">
    <location>
        <begin position="148"/>
        <end position="172"/>
    </location>
</feature>
<feature type="transmembrane region" description="Helical" evidence="1">
    <location>
        <begin position="184"/>
        <end position="207"/>
    </location>
</feature>
<evidence type="ECO:0000313" key="3">
    <source>
        <dbReference type="Proteomes" id="UP000627446"/>
    </source>
</evidence>
<accession>A0A923KQS5</accession>
<feature type="transmembrane region" description="Helical" evidence="1">
    <location>
        <begin position="125"/>
        <end position="142"/>
    </location>
</feature>
<keyword evidence="1" id="KW-0812">Transmembrane</keyword>
<evidence type="ECO:0008006" key="4">
    <source>
        <dbReference type="Google" id="ProtNLM"/>
    </source>
</evidence>
<sequence length="320" mass="36918">MNTATEQITVPASPNYWKTMHHLIRREYWEYKALYLWVPLALSLCLLCFLSYVCIDAFFIVERNRVGFSFVKPMMLELYFKFFGPVFVTMSFVGIYHLMSSLHDDRQDRSVLFWKSLPVSDWQTVLAKISLPLIFGPVMAFAMSLISYLIFCVLISTIATFHGFSLFSVLILDEAMWKTPLKLVTLFPIYVAWALPTVGWLLMISAWSKSRVFPWAFGMPFLAMLILTFGNFYAKFGWNLVWVFNNIFGRLLGGLLPGTWAVSDSLQGMWNDEGHDMFNFGDVYTQAWVQFGGLKFWMGIAVGLALIFTAVRQRRYAEAI</sequence>
<feature type="transmembrane region" description="Helical" evidence="1">
    <location>
        <begin position="240"/>
        <end position="262"/>
    </location>
</feature>
<evidence type="ECO:0000256" key="1">
    <source>
        <dbReference type="SAM" id="Phobius"/>
    </source>
</evidence>
<proteinExistence type="predicted"/>
<evidence type="ECO:0000313" key="2">
    <source>
        <dbReference type="EMBL" id="MBC3883278.1"/>
    </source>
</evidence>
<feature type="transmembrane region" description="Helical" evidence="1">
    <location>
        <begin position="34"/>
        <end position="59"/>
    </location>
</feature>
<organism evidence="2 3">
    <name type="scientific">Undibacterium nitidum</name>
    <dbReference type="NCBI Taxonomy" id="2762298"/>
    <lineage>
        <taxon>Bacteria</taxon>
        <taxon>Pseudomonadati</taxon>
        <taxon>Pseudomonadota</taxon>
        <taxon>Betaproteobacteria</taxon>
        <taxon>Burkholderiales</taxon>
        <taxon>Oxalobacteraceae</taxon>
        <taxon>Undibacterium</taxon>
    </lineage>
</organism>
<keyword evidence="3" id="KW-1185">Reference proteome</keyword>
<feature type="transmembrane region" description="Helical" evidence="1">
    <location>
        <begin position="213"/>
        <end position="233"/>
    </location>
</feature>
<dbReference type="EMBL" id="JACOFZ010000012">
    <property type="protein sequence ID" value="MBC3883278.1"/>
    <property type="molecule type" value="Genomic_DNA"/>
</dbReference>
<dbReference type="Proteomes" id="UP000627446">
    <property type="component" value="Unassembled WGS sequence"/>
</dbReference>
<comment type="caution">
    <text evidence="2">The sequence shown here is derived from an EMBL/GenBank/DDBJ whole genome shotgun (WGS) entry which is preliminary data.</text>
</comment>
<name>A0A923KQS5_9BURK</name>
<feature type="transmembrane region" description="Helical" evidence="1">
    <location>
        <begin position="79"/>
        <end position="99"/>
    </location>
</feature>
<keyword evidence="1" id="KW-1133">Transmembrane helix</keyword>
<gene>
    <name evidence="2" type="ORF">H8K36_17945</name>
</gene>
<keyword evidence="1" id="KW-0472">Membrane</keyword>